<dbReference type="Pfam" id="PF00581">
    <property type="entry name" value="Rhodanese"/>
    <property type="match status" value="2"/>
</dbReference>
<evidence type="ECO:0000313" key="5">
    <source>
        <dbReference type="EMBL" id="PXW86321.1"/>
    </source>
</evidence>
<dbReference type="PANTHER" id="PTHR11364:SF27">
    <property type="entry name" value="SULFURTRANSFERASE"/>
    <property type="match status" value="1"/>
</dbReference>
<dbReference type="SUPFAM" id="SSF52821">
    <property type="entry name" value="Rhodanese/Cell cycle control phosphatase"/>
    <property type="match status" value="2"/>
</dbReference>
<dbReference type="PROSITE" id="PS50206">
    <property type="entry name" value="RHODANESE_3"/>
    <property type="match status" value="2"/>
</dbReference>
<evidence type="ECO:0000256" key="3">
    <source>
        <dbReference type="RuleBase" id="RU000507"/>
    </source>
</evidence>
<dbReference type="SMART" id="SM00450">
    <property type="entry name" value="RHOD"/>
    <property type="match status" value="2"/>
</dbReference>
<gene>
    <name evidence="5" type="ORF">DFR56_108137</name>
</gene>
<feature type="domain" description="Rhodanese" evidence="4">
    <location>
        <begin position="161"/>
        <end position="271"/>
    </location>
</feature>
<comment type="caution">
    <text evidence="5">The sequence shown here is derived from an EMBL/GenBank/DDBJ whole genome shotgun (WGS) entry which is preliminary data.</text>
</comment>
<dbReference type="Proteomes" id="UP000247978">
    <property type="component" value="Unassembled WGS sequence"/>
</dbReference>
<organism evidence="5 6">
    <name type="scientific">Pseudogracilibacillus auburnensis</name>
    <dbReference type="NCBI Taxonomy" id="1494959"/>
    <lineage>
        <taxon>Bacteria</taxon>
        <taxon>Bacillati</taxon>
        <taxon>Bacillota</taxon>
        <taxon>Bacilli</taxon>
        <taxon>Bacillales</taxon>
        <taxon>Bacillaceae</taxon>
        <taxon>Pseudogracilibacillus</taxon>
    </lineage>
</organism>
<protein>
    <recommendedName>
        <fullName evidence="3">Sulfurtransferase</fullName>
    </recommendedName>
</protein>
<keyword evidence="2" id="KW-0677">Repeat</keyword>
<dbReference type="Gene3D" id="3.40.250.10">
    <property type="entry name" value="Rhodanese-like domain"/>
    <property type="match status" value="2"/>
</dbReference>
<dbReference type="EMBL" id="QJJQ01000008">
    <property type="protein sequence ID" value="PXW86321.1"/>
    <property type="molecule type" value="Genomic_DNA"/>
</dbReference>
<keyword evidence="1 3" id="KW-0808">Transferase</keyword>
<keyword evidence="5" id="KW-0670">Pyruvate</keyword>
<dbReference type="PANTHER" id="PTHR11364">
    <property type="entry name" value="THIOSULFATE SULFERTANSFERASE"/>
    <property type="match status" value="1"/>
</dbReference>
<accession>A0A2V3VZI6</accession>
<dbReference type="PROSITE" id="PS00683">
    <property type="entry name" value="RHODANESE_2"/>
    <property type="match status" value="1"/>
</dbReference>
<dbReference type="AlphaFoldDB" id="A0A2V3VZI6"/>
<keyword evidence="6" id="KW-1185">Reference proteome</keyword>
<reference evidence="5 6" key="1">
    <citation type="submission" date="2018-05" db="EMBL/GenBank/DDBJ databases">
        <title>Genomic Encyclopedia of Type Strains, Phase IV (KMG-IV): sequencing the most valuable type-strain genomes for metagenomic binning, comparative biology and taxonomic classification.</title>
        <authorList>
            <person name="Goeker M."/>
        </authorList>
    </citation>
    <scope>NUCLEOTIDE SEQUENCE [LARGE SCALE GENOMIC DNA]</scope>
    <source>
        <strain evidence="5 6">DSM 28556</strain>
    </source>
</reference>
<evidence type="ECO:0000313" key="6">
    <source>
        <dbReference type="Proteomes" id="UP000247978"/>
    </source>
</evidence>
<dbReference type="OrthoDB" id="9770030at2"/>
<dbReference type="InterPro" id="IPR045078">
    <property type="entry name" value="TST/MPST-like"/>
</dbReference>
<dbReference type="GO" id="GO:0004792">
    <property type="term" value="F:thiosulfate-cyanide sulfurtransferase activity"/>
    <property type="evidence" value="ECO:0007669"/>
    <property type="project" value="InterPro"/>
</dbReference>
<feature type="domain" description="Rhodanese" evidence="4">
    <location>
        <begin position="17"/>
        <end position="130"/>
    </location>
</feature>
<dbReference type="CDD" id="cd01449">
    <property type="entry name" value="TST_Repeat_2"/>
    <property type="match status" value="1"/>
</dbReference>
<sequence length="278" mass="31172">MSIILNVEELKKMQDRDGIELVIIDVRTKDKQFNTGEEAYKHSHITGALFLDFKADLTGRDSFLPEPEKLAKKLGDVGINNETPILFYDQGNHRSASKAWVVMKYLGHERMYILEGGFSAWVDAGNEVTATMPKLEETAKYRVNLQKELVVDVKGVKDSLGNETSVLIDSRAHERYTGEVEPTYKKAGHIPGALNYHSKQVFEDHGIWKDKLDLETHFASLKNKEELIVSCGSGNSACMNIVALKEAGFKNVKLYPGGFSEWIEDDNNEVATGDQSLF</sequence>
<dbReference type="InterPro" id="IPR001307">
    <property type="entry name" value="Thiosulphate_STrfase_CS"/>
</dbReference>
<dbReference type="CDD" id="cd01448">
    <property type="entry name" value="TST_Repeat_1"/>
    <property type="match status" value="1"/>
</dbReference>
<evidence type="ECO:0000259" key="4">
    <source>
        <dbReference type="PROSITE" id="PS50206"/>
    </source>
</evidence>
<proteinExistence type="predicted"/>
<dbReference type="InterPro" id="IPR036873">
    <property type="entry name" value="Rhodanese-like_dom_sf"/>
</dbReference>
<name>A0A2V3VZI6_9BACI</name>
<dbReference type="RefSeq" id="WP_110395733.1">
    <property type="nucleotide sequence ID" value="NZ_JBHUHB010000001.1"/>
</dbReference>
<dbReference type="InterPro" id="IPR001763">
    <property type="entry name" value="Rhodanese-like_dom"/>
</dbReference>
<evidence type="ECO:0000256" key="1">
    <source>
        <dbReference type="ARBA" id="ARBA00022679"/>
    </source>
</evidence>
<evidence type="ECO:0000256" key="2">
    <source>
        <dbReference type="ARBA" id="ARBA00022737"/>
    </source>
</evidence>